<evidence type="ECO:0000313" key="7">
    <source>
        <dbReference type="Proteomes" id="UP000241890"/>
    </source>
</evidence>
<dbReference type="SUPFAM" id="SSF50998">
    <property type="entry name" value="Quinoprotein alcohol dehydrogenase-like"/>
    <property type="match status" value="1"/>
</dbReference>
<dbReference type="GO" id="GO:0060271">
    <property type="term" value="P:cilium assembly"/>
    <property type="evidence" value="ECO:0007669"/>
    <property type="project" value="TreeGrafter"/>
</dbReference>
<dbReference type="PANTHER" id="PTHR16074:SF4">
    <property type="entry name" value="BARDET-BIEDL SYNDROME 7 PROTEIN"/>
    <property type="match status" value="1"/>
</dbReference>
<dbReference type="InterPro" id="IPR056335">
    <property type="entry name" value="BBS7_hairpin"/>
</dbReference>
<dbReference type="Pfam" id="PF23361">
    <property type="entry name" value="BBS7_pf"/>
    <property type="match status" value="2"/>
</dbReference>
<sequence length="810" mass="86994">MELSRSDLATVGPVSGVDTLKVLPFGSKSRRQKVVVGDNAGFVTCLQSKRGETTAVYKTRVADGGNAIAALALAPKGDTVFAAEGRNVHGLNRKGKVAQRFETKLSEAMQCLVAGDDDTFWASGDHTYTAFQRERELDYMSFGDAVTSLAVAAPNNNGEHTALVGGQGHQIRAVRRGNIGATLATTGAPTSLEELHARDGSDNLFVYGTSTGSLGLLQADNKAQNPELRRIWESQGDGGINCIATHDLSKDDVPDIIVGRDDGRLQVYRLQEEGSGLMSSNSESKHARSAPGLASLQFERFVDESVRSVQAGVVSTPGFDEVVLCTYSGNIISFSSEALDAAEVGDKQGRTKADIDVEGRTAQLRSDLKAVQKQIDATRAKLLKVSGKNDLRTEQRGGINFEQLQVSQRFDLLPRKGYHVLALQMAVPMSLVVLHSDLPIRLLDAEEATASDAGRGAQSMVITKTESAQGLHAVFRPQEPCKRVEIRIGTLEGQHGQLRVTVVAATSPPLGRQLTVDVKPLSLHQRCDVIANVDRVPLSNVSFSGSFSLHQAHDWIQSCLPDVPATVPSLSETSDAATMSSSRSDSNCSNSSQNNNNNNNNSEEKESSPDGGSASDRGMPQDEPPTASLYYRSTLVDSVLIVRYRSGLVKIESDSVSAIAIAREVITAEANRRKANVAMRFNIRPDTVPYFLQHRLDAKLVQFSALASRDLLVDALREICSDADGSANGAFLAPEHRSLLAAPGASDAAQLTQAKLTLQALHGVVSDLYVDVQKFAGRDVRSPHVHAALSRILENYSLQDLRDFFAGGAA</sequence>
<dbReference type="GO" id="GO:0005930">
    <property type="term" value="C:axoneme"/>
    <property type="evidence" value="ECO:0007669"/>
    <property type="project" value="TreeGrafter"/>
</dbReference>
<reference evidence="6 7" key="1">
    <citation type="submission" date="2017-12" db="EMBL/GenBank/DDBJ databases">
        <title>Sequencing, de novo assembly and annotation of complete genome of a new Thraustochytrid species, strain FCC1311.</title>
        <authorList>
            <person name="Sedici K."/>
            <person name="Godart F."/>
            <person name="Aiese Cigliano R."/>
            <person name="Sanseverino W."/>
            <person name="Barakat M."/>
            <person name="Ortet P."/>
            <person name="Marechal E."/>
            <person name="Cagnac O."/>
            <person name="Amato A."/>
        </authorList>
    </citation>
    <scope>NUCLEOTIDE SEQUENCE [LARGE SCALE GENOMIC DNA]</scope>
</reference>
<accession>A0A2R5G027</accession>
<evidence type="ECO:0000259" key="5">
    <source>
        <dbReference type="Pfam" id="PF23743"/>
    </source>
</evidence>
<dbReference type="EMBL" id="BEYU01000001">
    <property type="protein sequence ID" value="GBG23875.1"/>
    <property type="molecule type" value="Genomic_DNA"/>
</dbReference>
<protein>
    <submittedName>
        <fullName evidence="6">Bardet-Biedl syndrome 7 protein</fullName>
    </submittedName>
</protein>
<keyword evidence="7" id="KW-1185">Reference proteome</keyword>
<dbReference type="AlphaFoldDB" id="A0A2R5G027"/>
<dbReference type="InterPro" id="IPR056334">
    <property type="entry name" value="BBS7_GAE_dom"/>
</dbReference>
<dbReference type="Gene3D" id="2.130.10.10">
    <property type="entry name" value="YVTN repeat-like/Quinoprotein amine dehydrogenase"/>
    <property type="match status" value="1"/>
</dbReference>
<feature type="domain" description="BBS7 beta-propeller" evidence="5">
    <location>
        <begin position="20"/>
        <end position="336"/>
    </location>
</feature>
<comment type="caution">
    <text evidence="6">The sequence shown here is derived from an EMBL/GenBank/DDBJ whole genome shotgun (WGS) entry which is preliminary data.</text>
</comment>
<dbReference type="InterPro" id="IPR011047">
    <property type="entry name" value="Quinoprotein_ADH-like_sf"/>
</dbReference>
<dbReference type="OrthoDB" id="414590at2759"/>
<feature type="compositionally biased region" description="Polar residues" evidence="1">
    <location>
        <begin position="570"/>
        <end position="579"/>
    </location>
</feature>
<evidence type="ECO:0000259" key="3">
    <source>
        <dbReference type="Pfam" id="PF23360"/>
    </source>
</evidence>
<dbReference type="Pfam" id="PF23349">
    <property type="entry name" value="BBS7_hp"/>
    <property type="match status" value="1"/>
</dbReference>
<dbReference type="Pfam" id="PF23360">
    <property type="entry name" value="BBS7_GAE"/>
    <property type="match status" value="1"/>
</dbReference>
<dbReference type="InParanoid" id="A0A2R5G027"/>
<dbReference type="InterPro" id="IPR056332">
    <property type="entry name" value="Beta-prop_BBS7"/>
</dbReference>
<dbReference type="Pfam" id="PF23743">
    <property type="entry name" value="Beta-prop_BBS7"/>
    <property type="match status" value="1"/>
</dbReference>
<feature type="region of interest" description="Disordered" evidence="1">
    <location>
        <begin position="570"/>
        <end position="627"/>
    </location>
</feature>
<feature type="domain" description="BBS7 platform" evidence="4">
    <location>
        <begin position="623"/>
        <end position="682"/>
    </location>
</feature>
<evidence type="ECO:0000313" key="6">
    <source>
        <dbReference type="EMBL" id="GBG23875.1"/>
    </source>
</evidence>
<evidence type="ECO:0000256" key="1">
    <source>
        <dbReference type="SAM" id="MobiDB-lite"/>
    </source>
</evidence>
<name>A0A2R5G027_9STRA</name>
<feature type="domain" description="BBS7 helical hairpin" evidence="2">
    <location>
        <begin position="695"/>
        <end position="805"/>
    </location>
</feature>
<evidence type="ECO:0000259" key="2">
    <source>
        <dbReference type="Pfam" id="PF23349"/>
    </source>
</evidence>
<feature type="compositionally biased region" description="Low complexity" evidence="1">
    <location>
        <begin position="580"/>
        <end position="601"/>
    </location>
</feature>
<feature type="domain" description="BBS7 GAE" evidence="3">
    <location>
        <begin position="404"/>
        <end position="510"/>
    </location>
</feature>
<dbReference type="InterPro" id="IPR015943">
    <property type="entry name" value="WD40/YVTN_repeat-like_dom_sf"/>
</dbReference>
<dbReference type="GO" id="GO:0008104">
    <property type="term" value="P:intracellular protein localization"/>
    <property type="evidence" value="ECO:0007669"/>
    <property type="project" value="TreeGrafter"/>
</dbReference>
<dbReference type="GO" id="GO:0034464">
    <property type="term" value="C:BBSome"/>
    <property type="evidence" value="ECO:0007669"/>
    <property type="project" value="TreeGrafter"/>
</dbReference>
<proteinExistence type="predicted"/>
<feature type="domain" description="BBS7 platform" evidence="4">
    <location>
        <begin position="524"/>
        <end position="572"/>
    </location>
</feature>
<evidence type="ECO:0000259" key="4">
    <source>
        <dbReference type="Pfam" id="PF23361"/>
    </source>
</evidence>
<organism evidence="6 7">
    <name type="scientific">Hondaea fermentalgiana</name>
    <dbReference type="NCBI Taxonomy" id="2315210"/>
    <lineage>
        <taxon>Eukaryota</taxon>
        <taxon>Sar</taxon>
        <taxon>Stramenopiles</taxon>
        <taxon>Bigyra</taxon>
        <taxon>Labyrinthulomycetes</taxon>
        <taxon>Thraustochytrida</taxon>
        <taxon>Thraustochytriidae</taxon>
        <taxon>Hondaea</taxon>
    </lineage>
</organism>
<dbReference type="Proteomes" id="UP000241890">
    <property type="component" value="Unassembled WGS sequence"/>
</dbReference>
<gene>
    <name evidence="6" type="ORF">FCC1311_000942</name>
</gene>
<dbReference type="PANTHER" id="PTHR16074">
    <property type="entry name" value="BARDET-BIEDL SYNDROME 7 PROTEIN"/>
    <property type="match status" value="1"/>
</dbReference>
<dbReference type="GO" id="GO:0036064">
    <property type="term" value="C:ciliary basal body"/>
    <property type="evidence" value="ECO:0007669"/>
    <property type="project" value="TreeGrafter"/>
</dbReference>
<dbReference type="InterPro" id="IPR056333">
    <property type="entry name" value="BBS7_pf_dom"/>
</dbReference>
<dbReference type="GO" id="GO:0016020">
    <property type="term" value="C:membrane"/>
    <property type="evidence" value="ECO:0007669"/>
    <property type="project" value="TreeGrafter"/>
</dbReference>